<keyword evidence="1" id="KW-1133">Transmembrane helix</keyword>
<reference evidence="2 3" key="1">
    <citation type="submission" date="2015-03" db="EMBL/GenBank/DDBJ databases">
        <authorList>
            <person name="Murphy D."/>
        </authorList>
    </citation>
    <scope>NUCLEOTIDE SEQUENCE [LARGE SCALE GENOMIC DNA]</scope>
    <source>
        <strain evidence="2 3">OL-4</strain>
    </source>
</reference>
<organism evidence="2 3">
    <name type="scientific">Syntrophomonas zehnderi OL-4</name>
    <dbReference type="NCBI Taxonomy" id="690567"/>
    <lineage>
        <taxon>Bacteria</taxon>
        <taxon>Bacillati</taxon>
        <taxon>Bacillota</taxon>
        <taxon>Clostridia</taxon>
        <taxon>Eubacteriales</taxon>
        <taxon>Syntrophomonadaceae</taxon>
        <taxon>Syntrophomonas</taxon>
    </lineage>
</organism>
<evidence type="ECO:0000313" key="3">
    <source>
        <dbReference type="Proteomes" id="UP000045545"/>
    </source>
</evidence>
<keyword evidence="1" id="KW-0812">Transmembrane</keyword>
<feature type="transmembrane region" description="Helical" evidence="1">
    <location>
        <begin position="29"/>
        <end position="47"/>
    </location>
</feature>
<protein>
    <submittedName>
        <fullName evidence="2">Uncharacterized</fullName>
    </submittedName>
</protein>
<evidence type="ECO:0000313" key="2">
    <source>
        <dbReference type="EMBL" id="CFX21892.1"/>
    </source>
</evidence>
<name>A0A0E4C835_9FIRM</name>
<sequence length="61" mass="7239">MRARRNRETPSWWNDPKADRAIQRRVRRYNLLGILILIIVLVSSTNFKGCLSSVSDFMNRF</sequence>
<gene>
    <name evidence="2" type="ORF">808</name>
</gene>
<accession>A0A0E4C835</accession>
<evidence type="ECO:0000256" key="1">
    <source>
        <dbReference type="SAM" id="Phobius"/>
    </source>
</evidence>
<keyword evidence="1" id="KW-0472">Membrane</keyword>
<proteinExistence type="predicted"/>
<dbReference type="AlphaFoldDB" id="A0A0E4C835"/>
<dbReference type="EMBL" id="CGIH01000010">
    <property type="protein sequence ID" value="CFX21892.1"/>
    <property type="molecule type" value="Genomic_DNA"/>
</dbReference>
<keyword evidence="3" id="KW-1185">Reference proteome</keyword>
<dbReference type="Proteomes" id="UP000045545">
    <property type="component" value="Unassembled WGS sequence"/>
</dbReference>